<keyword evidence="1" id="KW-1133">Transmembrane helix</keyword>
<reference evidence="2" key="1">
    <citation type="journal article" date="2015" name="Nature">
        <title>Complex archaea that bridge the gap between prokaryotes and eukaryotes.</title>
        <authorList>
            <person name="Spang A."/>
            <person name="Saw J.H."/>
            <person name="Jorgensen S.L."/>
            <person name="Zaremba-Niedzwiedzka K."/>
            <person name="Martijn J."/>
            <person name="Lind A.E."/>
            <person name="van Eijk R."/>
            <person name="Schleper C."/>
            <person name="Guy L."/>
            <person name="Ettema T.J."/>
        </authorList>
    </citation>
    <scope>NUCLEOTIDE SEQUENCE</scope>
</reference>
<comment type="caution">
    <text evidence="2">The sequence shown here is derived from an EMBL/GenBank/DDBJ whole genome shotgun (WGS) entry which is preliminary data.</text>
</comment>
<accession>A0A0F9S071</accession>
<protein>
    <submittedName>
        <fullName evidence="2">Uncharacterized protein</fullName>
    </submittedName>
</protein>
<feature type="transmembrane region" description="Helical" evidence="1">
    <location>
        <begin position="63"/>
        <end position="85"/>
    </location>
</feature>
<gene>
    <name evidence="2" type="ORF">LCGC14_0911940</name>
</gene>
<evidence type="ECO:0000313" key="2">
    <source>
        <dbReference type="EMBL" id="KKN22758.1"/>
    </source>
</evidence>
<name>A0A0F9S071_9ZZZZ</name>
<keyword evidence="1" id="KW-0812">Transmembrane</keyword>
<proteinExistence type="predicted"/>
<dbReference type="AlphaFoldDB" id="A0A0F9S071"/>
<organism evidence="2">
    <name type="scientific">marine sediment metagenome</name>
    <dbReference type="NCBI Taxonomy" id="412755"/>
    <lineage>
        <taxon>unclassified sequences</taxon>
        <taxon>metagenomes</taxon>
        <taxon>ecological metagenomes</taxon>
    </lineage>
</organism>
<keyword evidence="1" id="KW-0472">Membrane</keyword>
<sequence length="86" mass="9644">MALTEQDCDKIKMMVELGVRRYFDHYLLEVFPDQVRQVVEAHDHDSSAHGGISGQFLRFKWTLVGFVFGTGAIAGTGLTALVRFLV</sequence>
<dbReference type="EMBL" id="LAZR01003033">
    <property type="protein sequence ID" value="KKN22758.1"/>
    <property type="molecule type" value="Genomic_DNA"/>
</dbReference>
<evidence type="ECO:0000256" key="1">
    <source>
        <dbReference type="SAM" id="Phobius"/>
    </source>
</evidence>